<keyword evidence="2" id="KW-1185">Reference proteome</keyword>
<organism evidence="1 2">
    <name type="scientific">Melaminivora suipulveris</name>
    <dbReference type="NCBI Taxonomy" id="2109913"/>
    <lineage>
        <taxon>Bacteria</taxon>
        <taxon>Pseudomonadati</taxon>
        <taxon>Pseudomonadota</taxon>
        <taxon>Betaproteobacteria</taxon>
        <taxon>Burkholderiales</taxon>
        <taxon>Comamonadaceae</taxon>
        <taxon>Melaminivora</taxon>
    </lineage>
</organism>
<dbReference type="RefSeq" id="WP_106684375.1">
    <property type="nucleotide sequence ID" value="NZ_CP027667.1"/>
</dbReference>
<dbReference type="Proteomes" id="UP000237925">
    <property type="component" value="Chromosome"/>
</dbReference>
<dbReference type="PANTHER" id="PTHR35810">
    <property type="entry name" value="CYTOPLASMIC PROTEIN-RELATED"/>
    <property type="match status" value="1"/>
</dbReference>
<sequence>MSKPRKPAAPPQGAATALKVLSGLGTEFLLYRTEDGQTRIDVRMSDETVWLSLNQLTELFGRDKSVISRHIRNVFSEGELERDSVVAVFATTAADGKTYQVEHFNLDVIISVGYRVHSPRGTQFRIWATSQLRDYLVKGFLLDDARFKAGGDGVYFDQLLARIRDIRSSEKVFWRKVLDIYATSIDYDPRNDLSRQFFATLQNKMHWAIHGKTAAELIASRADATKPYMGLTHWEGARPRKADVEIAKNYLGEEELAALNRVVTIYLEFAEGQALRRRPMTMANWIAKLDDFLRIADYEVLGHAGRISHQAALTRAHAEFDKFRALLDELPSQAERDFEAAVDKTPLIEMERALAKKKGGRDAA</sequence>
<dbReference type="InterPro" id="IPR011204">
    <property type="entry name" value="Virulence_RhuM-like"/>
</dbReference>
<name>A0A2R3QDU7_9BURK</name>
<evidence type="ECO:0000313" key="2">
    <source>
        <dbReference type="Proteomes" id="UP000237925"/>
    </source>
</evidence>
<dbReference type="OrthoDB" id="9802752at2"/>
<dbReference type="KEGG" id="mela:C6568_12325"/>
<proteinExistence type="predicted"/>
<evidence type="ECO:0000313" key="1">
    <source>
        <dbReference type="EMBL" id="AVO49948.1"/>
    </source>
</evidence>
<dbReference type="EMBL" id="CP027667">
    <property type="protein sequence ID" value="AVO49948.1"/>
    <property type="molecule type" value="Genomic_DNA"/>
</dbReference>
<dbReference type="PANTHER" id="PTHR35810:SF1">
    <property type="entry name" value="CYTOPLASMIC PROTEIN"/>
    <property type="match status" value="1"/>
</dbReference>
<accession>A0A2R3QDU7</accession>
<protein>
    <submittedName>
        <fullName evidence="1">Cell filamentation protein Fic</fullName>
    </submittedName>
</protein>
<dbReference type="AlphaFoldDB" id="A0A2R3QDU7"/>
<gene>
    <name evidence="1" type="ORF">C6568_12325</name>
</gene>
<dbReference type="PIRSF" id="PIRSF015268">
    <property type="entry name" value="Virulence_RhuM"/>
    <property type="match status" value="1"/>
</dbReference>
<reference evidence="1 2" key="1">
    <citation type="submission" date="2018-03" db="EMBL/GenBank/DDBJ databases">
        <title>Genome sequencing of Melaminivora sp.</title>
        <authorList>
            <person name="Kim S.-J."/>
            <person name="Heo J."/>
            <person name="Ahn J.-H."/>
            <person name="Kwon S.-W."/>
        </authorList>
    </citation>
    <scope>NUCLEOTIDE SEQUENCE [LARGE SCALE GENOMIC DNA]</scope>
    <source>
        <strain evidence="1 2">SC2-9</strain>
    </source>
</reference>
<dbReference type="Pfam" id="PF13310">
    <property type="entry name" value="Virulence_RhuM"/>
    <property type="match status" value="1"/>
</dbReference>